<dbReference type="UniPathway" id="UPA00196"/>
<evidence type="ECO:0000256" key="12">
    <source>
        <dbReference type="RuleBase" id="RU367138"/>
    </source>
</evidence>
<dbReference type="InterPro" id="IPR007070">
    <property type="entry name" value="GPI_EtnP_transferase_1"/>
</dbReference>
<dbReference type="PANTHER" id="PTHR12250">
    <property type="entry name" value="PHOSPHATIDYLINOSITOL GLYCAN, CLASS N"/>
    <property type="match status" value="1"/>
</dbReference>
<evidence type="ECO:0000256" key="6">
    <source>
        <dbReference type="ARBA" id="ARBA00022679"/>
    </source>
</evidence>
<gene>
    <name evidence="14" type="primary">pign</name>
</gene>
<dbReference type="Proteomes" id="UP000472271">
    <property type="component" value="Chromosome 20"/>
</dbReference>
<feature type="transmembrane region" description="Helical" evidence="12">
    <location>
        <begin position="609"/>
        <end position="628"/>
    </location>
</feature>
<feature type="transmembrane region" description="Helical" evidence="12">
    <location>
        <begin position="315"/>
        <end position="340"/>
    </location>
</feature>
<keyword evidence="15" id="KW-1185">Reference proteome</keyword>
<evidence type="ECO:0000256" key="2">
    <source>
        <dbReference type="ARBA" id="ARBA00004687"/>
    </source>
</evidence>
<feature type="domain" description="GPI ethanolamine phosphate transferase 1 C-terminal" evidence="13">
    <location>
        <begin position="376"/>
        <end position="717"/>
    </location>
</feature>
<comment type="pathway">
    <text evidence="2 12">Glycolipid biosynthesis; glycosylphosphatidylinositol-anchor biosynthesis.</text>
</comment>
<keyword evidence="7 12" id="KW-0812">Transmembrane</keyword>
<dbReference type="InterPro" id="IPR017852">
    <property type="entry name" value="GPI_EtnP_transferase_1_C"/>
</dbReference>
<comment type="similarity">
    <text evidence="3 12">Belongs to the PIGG/PIGN/PIGO family. PIGN subfamily.</text>
</comment>
<dbReference type="InterPro" id="IPR037671">
    <property type="entry name" value="PIGN_N"/>
</dbReference>
<dbReference type="AlphaFoldDB" id="A0A673AKC4"/>
<proteinExistence type="inferred from homology"/>
<dbReference type="GO" id="GO:0051377">
    <property type="term" value="F:mannose-ethanolamine phosphotransferase activity"/>
    <property type="evidence" value="ECO:0007669"/>
    <property type="project" value="UniProtKB-UniRule"/>
</dbReference>
<keyword evidence="10 12" id="KW-0472">Membrane</keyword>
<dbReference type="InterPro" id="IPR017850">
    <property type="entry name" value="Alkaline_phosphatase_core_sf"/>
</dbReference>
<dbReference type="InterPro" id="IPR002591">
    <property type="entry name" value="Phosphodiest/P_Trfase"/>
</dbReference>
<dbReference type="FunFam" id="3.40.720.10:FF:000015">
    <property type="entry name" value="GPI ethanolamine phosphate transferase 1"/>
    <property type="match status" value="1"/>
</dbReference>
<reference evidence="14" key="2">
    <citation type="submission" date="2025-08" db="UniProtKB">
        <authorList>
            <consortium name="Ensembl"/>
        </authorList>
    </citation>
    <scope>IDENTIFICATION</scope>
</reference>
<comment type="caution">
    <text evidence="12">Lacks conserved residue(s) required for the propagation of feature annotation.</text>
</comment>
<evidence type="ECO:0000256" key="11">
    <source>
        <dbReference type="ARBA" id="ARBA00023180"/>
    </source>
</evidence>
<comment type="function">
    <text evidence="12">Ethanolamine phosphate transferase involved in glycosylphosphatidylinositol-anchor biosynthesis. Transfers ethanolamine phosphate to the first alpha-1,4-linked mannose of the glycosylphosphatidylinositol precursor of GPI-anchor.</text>
</comment>
<evidence type="ECO:0000313" key="14">
    <source>
        <dbReference type="Ensembl" id="ENSSORP00005030150.1"/>
    </source>
</evidence>
<evidence type="ECO:0000256" key="9">
    <source>
        <dbReference type="ARBA" id="ARBA00022989"/>
    </source>
</evidence>
<dbReference type="CDD" id="cd16020">
    <property type="entry name" value="GPI_EPT_1"/>
    <property type="match status" value="1"/>
</dbReference>
<evidence type="ECO:0000313" key="15">
    <source>
        <dbReference type="Proteomes" id="UP000472271"/>
    </source>
</evidence>
<evidence type="ECO:0000256" key="8">
    <source>
        <dbReference type="ARBA" id="ARBA00022824"/>
    </source>
</evidence>
<dbReference type="Pfam" id="PF04987">
    <property type="entry name" value="PigN"/>
    <property type="match status" value="1"/>
</dbReference>
<dbReference type="GO" id="GO:0006506">
    <property type="term" value="P:GPI anchor biosynthetic process"/>
    <property type="evidence" value="ECO:0007669"/>
    <property type="project" value="UniProtKB-UniPathway"/>
</dbReference>
<keyword evidence="6 12" id="KW-0808">Transferase</keyword>
<comment type="subcellular location">
    <subcellularLocation>
        <location evidence="1 12">Endoplasmic reticulum membrane</location>
        <topology evidence="1 12">Multi-pass membrane protein</topology>
    </subcellularLocation>
</comment>
<keyword evidence="5 12" id="KW-0337">GPI-anchor biosynthesis</keyword>
<organism evidence="14 15">
    <name type="scientific">Sphaeramia orbicularis</name>
    <name type="common">orbiculate cardinalfish</name>
    <dbReference type="NCBI Taxonomy" id="375764"/>
    <lineage>
        <taxon>Eukaryota</taxon>
        <taxon>Metazoa</taxon>
        <taxon>Chordata</taxon>
        <taxon>Craniata</taxon>
        <taxon>Vertebrata</taxon>
        <taxon>Euteleostomi</taxon>
        <taxon>Actinopterygii</taxon>
        <taxon>Neopterygii</taxon>
        <taxon>Teleostei</taxon>
        <taxon>Neoteleostei</taxon>
        <taxon>Acanthomorphata</taxon>
        <taxon>Gobiaria</taxon>
        <taxon>Kurtiformes</taxon>
        <taxon>Apogonoidei</taxon>
        <taxon>Apogonidae</taxon>
        <taxon>Apogoninae</taxon>
        <taxon>Sphaeramia</taxon>
    </lineage>
</organism>
<feature type="transmembrane region" description="Helical" evidence="12">
    <location>
        <begin position="545"/>
        <end position="567"/>
    </location>
</feature>
<accession>A0A673AKC4</accession>
<evidence type="ECO:0000256" key="7">
    <source>
        <dbReference type="ARBA" id="ARBA00022692"/>
    </source>
</evidence>
<feature type="transmembrane region" description="Helical" evidence="12">
    <location>
        <begin position="429"/>
        <end position="447"/>
    </location>
</feature>
<dbReference type="GO" id="GO:0005789">
    <property type="term" value="C:endoplasmic reticulum membrane"/>
    <property type="evidence" value="ECO:0007669"/>
    <property type="project" value="UniProtKB-SubCell"/>
</dbReference>
<feature type="transmembrane region" description="Helical" evidence="12">
    <location>
        <begin position="521"/>
        <end position="539"/>
    </location>
</feature>
<evidence type="ECO:0000256" key="3">
    <source>
        <dbReference type="ARBA" id="ARBA00008400"/>
    </source>
</evidence>
<sequence>MIIFFLVGLTVHVVFFISIFDIYFTSPLVHGMTPQATPLAPPASRLVLVVADGLRADSLFTLRMGNIEKRGTWGVSHTRVPTESRPGHVALIAGFYEDVSAVAKGWKENPVEFDSVFNESSHTWCWGSPDILPMFAKGATGDHVYTHTYSAEEEDFASTDASKLDSWVFTQVTSFFHSAKSNSSLNATLHEDKNIFFLHLLGIDTNGHAHRPMSQEYLDNIGLVDAGVSHLVSVVEDFFGYDGKTAYVFTSDHGMTNWGSHGAGHPSETLTPLVVWGAGVQGAKTVTEPQPYSDGYLKDWKLEHIQRVDVNQADIAPLMASLIGVPIPVNSVGVLPLLYLNNTHRFKAESMYTNAIQVLEQFKISLCRSLISHSLEGLVYYHTYDRFFLGCSVVLGFVGWTSYVVLLILKTHASLNRHPNLTGQIPSLYLARLCICVTVVIAVFLFIQRSPITYYIYCLLPVPVWYAVLKEVLVSLCCSVYICCHQVVSFFHRAMLTLGLVFLSLWPILSGLFGKAKTRSLSWFLGCLCLAVFPLMPVVGREPNIHLVACAGLLALYNTCHNAYNCVVVLRFLILNYCPSIPQMIHVAVCSCVPFLTHSSLQQKQGLPLLNQIISWTTLVSSIVVPLLSSTRLFHRLLSIFLSLTATYLLLSTGSEALFPPVLSWLMFVWINIEQEAMLAQGVSSRQELSTIDFSANIDITKIRQLKLDDIRRSYFLYPCKFPFQC</sequence>
<dbReference type="SUPFAM" id="SSF53649">
    <property type="entry name" value="Alkaline phosphatase-like"/>
    <property type="match status" value="1"/>
</dbReference>
<feature type="transmembrane region" description="Helical" evidence="12">
    <location>
        <begin position="387"/>
        <end position="409"/>
    </location>
</feature>
<feature type="transmembrane region" description="Helical" evidence="12">
    <location>
        <begin position="574"/>
        <end position="597"/>
    </location>
</feature>
<keyword evidence="8 12" id="KW-0256">Endoplasmic reticulum</keyword>
<evidence type="ECO:0000256" key="10">
    <source>
        <dbReference type="ARBA" id="ARBA00023136"/>
    </source>
</evidence>
<reference evidence="14" key="1">
    <citation type="submission" date="2019-06" db="EMBL/GenBank/DDBJ databases">
        <authorList>
            <consortium name="Wellcome Sanger Institute Data Sharing"/>
        </authorList>
    </citation>
    <scope>NUCLEOTIDE SEQUENCE [LARGE SCALE GENOMIC DNA]</scope>
</reference>
<dbReference type="Ensembl" id="ENSSORT00005030995.1">
    <property type="protein sequence ID" value="ENSSORP00005030150.1"/>
    <property type="gene ID" value="ENSSORG00005014351.1"/>
</dbReference>
<dbReference type="Pfam" id="PF01663">
    <property type="entry name" value="Phosphodiest"/>
    <property type="match status" value="1"/>
</dbReference>
<evidence type="ECO:0000256" key="1">
    <source>
        <dbReference type="ARBA" id="ARBA00004477"/>
    </source>
</evidence>
<evidence type="ECO:0000256" key="4">
    <source>
        <dbReference type="ARBA" id="ARBA00020831"/>
    </source>
</evidence>
<reference evidence="14" key="3">
    <citation type="submission" date="2025-09" db="UniProtKB">
        <authorList>
            <consortium name="Ensembl"/>
        </authorList>
    </citation>
    <scope>IDENTIFICATION</scope>
</reference>
<keyword evidence="11" id="KW-0325">Glycoprotein</keyword>
<keyword evidence="9 12" id="KW-1133">Transmembrane helix</keyword>
<dbReference type="Gene3D" id="3.40.720.10">
    <property type="entry name" value="Alkaline Phosphatase, subunit A"/>
    <property type="match status" value="1"/>
</dbReference>
<name>A0A673AKC4_9TELE</name>
<dbReference type="PANTHER" id="PTHR12250:SF0">
    <property type="entry name" value="GPI ETHANOLAMINE PHOSPHATE TRANSFERASE 1"/>
    <property type="match status" value="1"/>
</dbReference>
<feature type="transmembrane region" description="Helical" evidence="12">
    <location>
        <begin position="633"/>
        <end position="651"/>
    </location>
</feature>
<protein>
    <recommendedName>
        <fullName evidence="4 12">GPI ethanolamine phosphate transferase 1</fullName>
        <ecNumber evidence="12">2.-.-.-</ecNumber>
    </recommendedName>
</protein>
<evidence type="ECO:0000256" key="5">
    <source>
        <dbReference type="ARBA" id="ARBA00022502"/>
    </source>
</evidence>
<feature type="transmembrane region" description="Helical" evidence="12">
    <location>
        <begin position="454"/>
        <end position="482"/>
    </location>
</feature>
<evidence type="ECO:0000259" key="13">
    <source>
        <dbReference type="Pfam" id="PF04987"/>
    </source>
</evidence>
<feature type="transmembrane region" description="Helical" evidence="12">
    <location>
        <begin position="494"/>
        <end position="514"/>
    </location>
</feature>
<dbReference type="EC" id="2.-.-.-" evidence="12"/>